<dbReference type="RefSeq" id="WP_123109018.1">
    <property type="nucleotide sequence ID" value="NZ_JACGDG010000003.1"/>
</dbReference>
<dbReference type="Pfam" id="PF00012">
    <property type="entry name" value="HSP70"/>
    <property type="match status" value="2"/>
</dbReference>
<dbReference type="Gene3D" id="3.90.640.10">
    <property type="entry name" value="Actin, Chain A, domain 4"/>
    <property type="match status" value="1"/>
</dbReference>
<dbReference type="SUPFAM" id="SSF53067">
    <property type="entry name" value="Actin-like ATPase domain"/>
    <property type="match status" value="2"/>
</dbReference>
<organism evidence="2 3">
    <name type="scientific">Pseudomonas putida</name>
    <name type="common">Arthrobacter siderocapsulatus</name>
    <dbReference type="NCBI Taxonomy" id="303"/>
    <lineage>
        <taxon>Bacteria</taxon>
        <taxon>Pseudomonadati</taxon>
        <taxon>Pseudomonadota</taxon>
        <taxon>Gammaproteobacteria</taxon>
        <taxon>Pseudomonadales</taxon>
        <taxon>Pseudomonadaceae</taxon>
        <taxon>Pseudomonas</taxon>
    </lineage>
</organism>
<dbReference type="Gene3D" id="3.30.420.40">
    <property type="match status" value="2"/>
</dbReference>
<dbReference type="GO" id="GO:0005524">
    <property type="term" value="F:ATP binding"/>
    <property type="evidence" value="ECO:0007669"/>
    <property type="project" value="UniProtKB-KW"/>
</dbReference>
<dbReference type="AlphaFoldDB" id="A0A3M8RNG3"/>
<dbReference type="EMBL" id="JACGDG010000003">
    <property type="protein sequence ID" value="MBA6115072.1"/>
    <property type="molecule type" value="Genomic_DNA"/>
</dbReference>
<sequence>MAIYGFDFGTTNSLISVVEGDRCIAYVDENNGGSPHPSVVCYDGDEVVVGFEAKGRLSSSESGVIGNVVRSPKTLLGKHSVHVDGMSRSPRQMVADIVRYVTEHARDERPGDYSRAVVTIPVDMNGERRRDLREAFRLAGVTIDQFVHEPLAALYGHLRGLPHFASEIRRLDRQYMLVFDWGGGTLDLTLCQLVDGYLVQIANHGCSHLGGDVIDESIMHEVVRRHCAQHAALEGVDVAADAQKKLLARAERAKIDLSSLSRASIYVPYYFNTDQAGLDPDLVYELSREVLEEVVSGKLAEGLEMIGSLLEAVGFEASDISLCLATGGMVNMPLIKTRLLEMFGPQRLCVSEEGQLIISKGAAWIAHDRADLLLAKNIELSLARDTRHVAIKAGSVMPREGAIQQAERLNLYCTDPRDGVAKIQLEVPARRHGRHVQASDPRNNLASLSVKVDERSGRLFERVELDMRVDENLILQVEACSTVVNDQDATEIHNLEFGLSLGGVVSIGQQGDPTLKKPEGQRFCDREGALLLRSNLALREDKSLVPGEYLHEVQKVTPYTRDELTPLQVQEKLYYTPCSGCGRRSNDPLCQCASGATANIRRVVFEF</sequence>
<evidence type="ECO:0000313" key="3">
    <source>
        <dbReference type="Proteomes" id="UP000553948"/>
    </source>
</evidence>
<comment type="caution">
    <text evidence="2">The sequence shown here is derived from an EMBL/GenBank/DDBJ whole genome shotgun (WGS) entry which is preliminary data.</text>
</comment>
<dbReference type="OrthoDB" id="580874at2"/>
<gene>
    <name evidence="2" type="ORF">H4C47_04945</name>
</gene>
<dbReference type="InterPro" id="IPR013126">
    <property type="entry name" value="Hsp_70_fam"/>
</dbReference>
<accession>A0A3M8RNG3</accession>
<keyword evidence="1" id="KW-0547">Nucleotide-binding</keyword>
<reference evidence="2 3" key="1">
    <citation type="submission" date="2020-07" db="EMBL/GenBank/DDBJ databases">
        <title>Diversity of carbapenemase encoding genes among Pseudomonas putida group clinical isolates in a tertiary Brazilian hospital.</title>
        <authorList>
            <person name="Alberto-Lei F."/>
            <person name="Nodari C.S."/>
            <person name="Streling A.P."/>
            <person name="Paulino J.T."/>
            <person name="Bessa-Neto F.O."/>
            <person name="Cayo R."/>
            <person name="Gales A.C."/>
        </authorList>
    </citation>
    <scope>NUCLEOTIDE SEQUENCE [LARGE SCALE GENOMIC DNA]</scope>
    <source>
        <strain evidence="2 3">12464</strain>
    </source>
</reference>
<keyword evidence="1" id="KW-0067">ATP-binding</keyword>
<evidence type="ECO:0000313" key="2">
    <source>
        <dbReference type="EMBL" id="MBA6115072.1"/>
    </source>
</evidence>
<dbReference type="Proteomes" id="UP000553948">
    <property type="component" value="Unassembled WGS sequence"/>
</dbReference>
<name>A0A3M8RNG3_PSEPU</name>
<evidence type="ECO:0000256" key="1">
    <source>
        <dbReference type="RuleBase" id="RU003322"/>
    </source>
</evidence>
<proteinExistence type="inferred from homology"/>
<dbReference type="GO" id="GO:0140662">
    <property type="term" value="F:ATP-dependent protein folding chaperone"/>
    <property type="evidence" value="ECO:0007669"/>
    <property type="project" value="InterPro"/>
</dbReference>
<dbReference type="PRINTS" id="PR00301">
    <property type="entry name" value="HEATSHOCK70"/>
</dbReference>
<dbReference type="InterPro" id="IPR043129">
    <property type="entry name" value="ATPase_NBD"/>
</dbReference>
<protein>
    <submittedName>
        <fullName evidence="2">Hsp70 family protein</fullName>
    </submittedName>
</protein>
<dbReference type="PANTHER" id="PTHR19375">
    <property type="entry name" value="HEAT SHOCK PROTEIN 70KDA"/>
    <property type="match status" value="1"/>
</dbReference>
<comment type="similarity">
    <text evidence="1">Belongs to the heat shock protein 70 family.</text>
</comment>